<evidence type="ECO:0000259" key="3">
    <source>
        <dbReference type="PROSITE" id="PS51186"/>
    </source>
</evidence>
<dbReference type="EMBL" id="JAVIDA010000022">
    <property type="protein sequence ID" value="MDQ9072556.1"/>
    <property type="molecule type" value="Genomic_DNA"/>
</dbReference>
<dbReference type="Pfam" id="PF00583">
    <property type="entry name" value="Acetyltransf_1"/>
    <property type="match status" value="1"/>
</dbReference>
<evidence type="ECO:0000313" key="4">
    <source>
        <dbReference type="EMBL" id="MDQ9072556.1"/>
    </source>
</evidence>
<dbReference type="Proteomes" id="UP001243195">
    <property type="component" value="Unassembled WGS sequence"/>
</dbReference>
<evidence type="ECO:0000256" key="2">
    <source>
        <dbReference type="ARBA" id="ARBA00023315"/>
    </source>
</evidence>
<gene>
    <name evidence="4" type="ORF">RFH51_13930</name>
</gene>
<sequence>MNFNIRLAQIDDLEAVLAIFNREIETGTANWRNTQLSLAEYQQWYADLLQDNFPLYVAVETTGQRIAGFADYSAFRSLVGYKQTVEHSVFIHPDFARQGLGKKLMQQLISHAKQQQIHVMVAAIDAENIASIHLHERLGFKQCGYMPQVGQKFAQWRDLVLLQLILDDHAPLN</sequence>
<organism evidence="4 5">
    <name type="scientific">Acinetobacter gerneri</name>
    <dbReference type="NCBI Taxonomy" id="202952"/>
    <lineage>
        <taxon>Bacteria</taxon>
        <taxon>Pseudomonadati</taxon>
        <taxon>Pseudomonadota</taxon>
        <taxon>Gammaproteobacteria</taxon>
        <taxon>Moraxellales</taxon>
        <taxon>Moraxellaceae</taxon>
        <taxon>Acinetobacter</taxon>
    </lineage>
</organism>
<dbReference type="PROSITE" id="PS51186">
    <property type="entry name" value="GNAT"/>
    <property type="match status" value="1"/>
</dbReference>
<dbReference type="AlphaFoldDB" id="A0AAW8JMP9"/>
<dbReference type="RefSeq" id="WP_308956911.1">
    <property type="nucleotide sequence ID" value="NZ_JASVDU010000004.1"/>
</dbReference>
<reference evidence="4" key="1">
    <citation type="submission" date="2023-08" db="EMBL/GenBank/DDBJ databases">
        <title>Emergence of clinically-relevant ST2 carbapenem-resistant Acinetobacter baumannii strains in hospital sewages in Zhejiang, East of China.</title>
        <authorList>
            <person name="Kaichao C."/>
            <person name="Zhang R."/>
        </authorList>
    </citation>
    <scope>NUCLEOTIDE SEQUENCE</scope>
    <source>
        <strain evidence="4">M-SY-60</strain>
    </source>
</reference>
<protein>
    <submittedName>
        <fullName evidence="4">N-acetyltransferase family protein</fullName>
    </submittedName>
</protein>
<keyword evidence="1" id="KW-0808">Transferase</keyword>
<dbReference type="InterPro" id="IPR000182">
    <property type="entry name" value="GNAT_dom"/>
</dbReference>
<proteinExistence type="predicted"/>
<evidence type="ECO:0000313" key="5">
    <source>
        <dbReference type="Proteomes" id="UP001243195"/>
    </source>
</evidence>
<dbReference type="CDD" id="cd04301">
    <property type="entry name" value="NAT_SF"/>
    <property type="match status" value="1"/>
</dbReference>
<name>A0AAW8JMP9_9GAMM</name>
<evidence type="ECO:0000256" key="1">
    <source>
        <dbReference type="ARBA" id="ARBA00022679"/>
    </source>
</evidence>
<dbReference type="SUPFAM" id="SSF55729">
    <property type="entry name" value="Acyl-CoA N-acyltransferases (Nat)"/>
    <property type="match status" value="1"/>
</dbReference>
<keyword evidence="2" id="KW-0012">Acyltransferase</keyword>
<dbReference type="PANTHER" id="PTHR43072:SF23">
    <property type="entry name" value="UPF0039 PROTEIN C11D3.02C"/>
    <property type="match status" value="1"/>
</dbReference>
<feature type="domain" description="N-acetyltransferase" evidence="3">
    <location>
        <begin position="3"/>
        <end position="167"/>
    </location>
</feature>
<dbReference type="GO" id="GO:0016747">
    <property type="term" value="F:acyltransferase activity, transferring groups other than amino-acyl groups"/>
    <property type="evidence" value="ECO:0007669"/>
    <property type="project" value="InterPro"/>
</dbReference>
<dbReference type="Gene3D" id="3.40.630.30">
    <property type="match status" value="1"/>
</dbReference>
<dbReference type="InterPro" id="IPR016181">
    <property type="entry name" value="Acyl_CoA_acyltransferase"/>
</dbReference>
<comment type="caution">
    <text evidence="4">The sequence shown here is derived from an EMBL/GenBank/DDBJ whole genome shotgun (WGS) entry which is preliminary data.</text>
</comment>
<accession>A0AAW8JMP9</accession>
<dbReference type="PANTHER" id="PTHR43072">
    <property type="entry name" value="N-ACETYLTRANSFERASE"/>
    <property type="match status" value="1"/>
</dbReference>